<sequence length="334" mass="37335">MCCAQISVLSVFFISLLVSLLTLASCYREFSVESPDLCSPNKKSFIKLSNGPKSGLIVDQKRLGNHNLDWSVNFLCKFQVQAQHPFIHADRNGLFVVIQSLSLRKNEVTGECIDYVQFKNKKNERSRKFCGDIKASLSMSIGMDSSEETGDISNNTFVDPFGETDVTIFVERTALVNNAVTDFKMVFTVYKACERASESDMPCQRIFYPAKCIYRDFINDGYINCPYAGCTDEDGCFTVKDDSNVKKESLGNKVLIGSVTSLLLTFGIFICCIYMCKKYGKLCWSEDFSNMHSGPIESVEVFNVQATTASSTQATAPQEDKDLPPSYDSLFPTR</sequence>
<gene>
    <name evidence="5" type="primary">LOC108566447</name>
</gene>
<evidence type="ECO:0000256" key="2">
    <source>
        <dbReference type="SAM" id="Phobius"/>
    </source>
</evidence>
<evidence type="ECO:0000313" key="4">
    <source>
        <dbReference type="Proteomes" id="UP000695000"/>
    </source>
</evidence>
<dbReference type="GeneID" id="108566447"/>
<keyword evidence="2" id="KW-0812">Transmembrane</keyword>
<keyword evidence="2" id="KW-1133">Transmembrane helix</keyword>
<feature type="chain" id="PRO_5046371504" evidence="3">
    <location>
        <begin position="27"/>
        <end position="334"/>
    </location>
</feature>
<feature type="transmembrane region" description="Helical" evidence="2">
    <location>
        <begin position="254"/>
        <end position="276"/>
    </location>
</feature>
<feature type="region of interest" description="Disordered" evidence="1">
    <location>
        <begin position="310"/>
        <end position="334"/>
    </location>
</feature>
<feature type="signal peptide" evidence="3">
    <location>
        <begin position="1"/>
        <end position="26"/>
    </location>
</feature>
<proteinExistence type="predicted"/>
<reference evidence="5" key="1">
    <citation type="submission" date="2025-08" db="UniProtKB">
        <authorList>
            <consortium name="RefSeq"/>
        </authorList>
    </citation>
    <scope>IDENTIFICATION</scope>
    <source>
        <tissue evidence="5">Whole Larva</tissue>
    </source>
</reference>
<name>A0ABM1N4R2_NICVS</name>
<evidence type="ECO:0000256" key="3">
    <source>
        <dbReference type="SAM" id="SignalP"/>
    </source>
</evidence>
<evidence type="ECO:0000313" key="5">
    <source>
        <dbReference type="RefSeq" id="XP_017781812.1"/>
    </source>
</evidence>
<keyword evidence="4" id="KW-1185">Reference proteome</keyword>
<protein>
    <submittedName>
        <fullName evidence="5">Uncharacterized protein LOC108566447</fullName>
    </submittedName>
</protein>
<organism evidence="4 5">
    <name type="scientific">Nicrophorus vespilloides</name>
    <name type="common">Boreal carrion beetle</name>
    <dbReference type="NCBI Taxonomy" id="110193"/>
    <lineage>
        <taxon>Eukaryota</taxon>
        <taxon>Metazoa</taxon>
        <taxon>Ecdysozoa</taxon>
        <taxon>Arthropoda</taxon>
        <taxon>Hexapoda</taxon>
        <taxon>Insecta</taxon>
        <taxon>Pterygota</taxon>
        <taxon>Neoptera</taxon>
        <taxon>Endopterygota</taxon>
        <taxon>Coleoptera</taxon>
        <taxon>Polyphaga</taxon>
        <taxon>Staphyliniformia</taxon>
        <taxon>Silphidae</taxon>
        <taxon>Nicrophorinae</taxon>
        <taxon>Nicrophorus</taxon>
    </lineage>
</organism>
<accession>A0ABM1N4R2</accession>
<keyword evidence="2" id="KW-0472">Membrane</keyword>
<dbReference type="RefSeq" id="XP_017781812.1">
    <property type="nucleotide sequence ID" value="XM_017926323.1"/>
</dbReference>
<dbReference type="Proteomes" id="UP000695000">
    <property type="component" value="Unplaced"/>
</dbReference>
<evidence type="ECO:0000256" key="1">
    <source>
        <dbReference type="SAM" id="MobiDB-lite"/>
    </source>
</evidence>
<keyword evidence="3" id="KW-0732">Signal</keyword>